<accession>A0A0F9J9L8</accession>
<protein>
    <submittedName>
        <fullName evidence="1">Uncharacterized protein</fullName>
    </submittedName>
</protein>
<comment type="caution">
    <text evidence="1">The sequence shown here is derived from an EMBL/GenBank/DDBJ whole genome shotgun (WGS) entry which is preliminary data.</text>
</comment>
<organism evidence="1">
    <name type="scientific">marine sediment metagenome</name>
    <dbReference type="NCBI Taxonomy" id="412755"/>
    <lineage>
        <taxon>unclassified sequences</taxon>
        <taxon>metagenomes</taxon>
        <taxon>ecological metagenomes</taxon>
    </lineage>
</organism>
<evidence type="ECO:0000313" key="1">
    <source>
        <dbReference type="EMBL" id="KKM49045.1"/>
    </source>
</evidence>
<dbReference type="AlphaFoldDB" id="A0A0F9J9L8"/>
<reference evidence="1" key="1">
    <citation type="journal article" date="2015" name="Nature">
        <title>Complex archaea that bridge the gap between prokaryotes and eukaryotes.</title>
        <authorList>
            <person name="Spang A."/>
            <person name="Saw J.H."/>
            <person name="Jorgensen S.L."/>
            <person name="Zaremba-Niedzwiedzka K."/>
            <person name="Martijn J."/>
            <person name="Lind A.E."/>
            <person name="van Eijk R."/>
            <person name="Schleper C."/>
            <person name="Guy L."/>
            <person name="Ettema T.J."/>
        </authorList>
    </citation>
    <scope>NUCLEOTIDE SEQUENCE</scope>
</reference>
<dbReference type="EMBL" id="LAZR01011984">
    <property type="protein sequence ID" value="KKM49045.1"/>
    <property type="molecule type" value="Genomic_DNA"/>
</dbReference>
<feature type="non-terminal residue" evidence="1">
    <location>
        <position position="113"/>
    </location>
</feature>
<name>A0A0F9J9L8_9ZZZZ</name>
<gene>
    <name evidence="1" type="ORF">LCGC14_1557120</name>
</gene>
<proteinExistence type="predicted"/>
<sequence length="113" mass="12739">MEKQKSIISPSGCIHADDPEEPGKQALCNHCDSYHWSYTNKPVTCKRCLKVLGKNKGMEYGVYKARTEVKSFDGRSKIQVTTWRGDFIEKILKNAMVSQAFKPGDKVTIEIVA</sequence>